<sequence>MSTSSPRFIGVTGLPRAGSTLVCQLLAQHPDVHSEVHTSPLCNALLGLRRMISDDSFFLAQLDNSFEQSYGHLTSAMRGFLRGWYEGAAGLAVVDKNRAWLHCIEMLLKIEADAKLVVCIRELGQIYGSIEARHQSTILVDFIDHLADFDRFGRADALFAKDKAIGAPLVSLHAVADLPAPVQDRLYVVRLEDLTSRPVACMSHLYAWLGLPDFRIDADHLAISAQESDSHYHMKYSHAQASSIRPQTVHAIPPRVQSLIEAVHPWFYSAYYPGFGSSRPSAPG</sequence>
<dbReference type="EMBL" id="NRRU01000070">
    <property type="protein sequence ID" value="MBK1714508.1"/>
    <property type="molecule type" value="Genomic_DNA"/>
</dbReference>
<reference evidence="1" key="1">
    <citation type="submission" date="2017-08" db="EMBL/GenBank/DDBJ databases">
        <authorList>
            <person name="Imhoff J.F."/>
            <person name="Rahn T."/>
            <person name="Kuenzel S."/>
            <person name="Neulinger S.C."/>
        </authorList>
    </citation>
    <scope>NUCLEOTIDE SEQUENCE</scope>
    <source>
        <strain evidence="1">IM 151</strain>
    </source>
</reference>
<dbReference type="RefSeq" id="WP_200231266.1">
    <property type="nucleotide sequence ID" value="NZ_NRRT01000063.1"/>
</dbReference>
<evidence type="ECO:0000313" key="2">
    <source>
        <dbReference type="Proteomes" id="UP001041814"/>
    </source>
</evidence>
<proteinExistence type="predicted"/>
<gene>
    <name evidence="1" type="ORF">CKO43_17190</name>
</gene>
<keyword evidence="2" id="KW-1185">Reference proteome</keyword>
<reference evidence="1" key="2">
    <citation type="journal article" date="2020" name="Microorganisms">
        <title>Osmotic Adaptation and Compatible Solute Biosynthesis of Phototrophic Bacteria as Revealed from Genome Analyses.</title>
        <authorList>
            <person name="Imhoff J.F."/>
            <person name="Rahn T."/>
            <person name="Kunzel S."/>
            <person name="Keller A."/>
            <person name="Neulinger S.C."/>
        </authorList>
    </citation>
    <scope>NUCLEOTIDE SEQUENCE</scope>
    <source>
        <strain evidence="1">IM 151</strain>
    </source>
</reference>
<protein>
    <submittedName>
        <fullName evidence="1">Sulfotransferase family protein</fullName>
    </submittedName>
</protein>
<dbReference type="Proteomes" id="UP001041814">
    <property type="component" value="Unassembled WGS sequence"/>
</dbReference>
<dbReference type="Pfam" id="PF13469">
    <property type="entry name" value="Sulfotransfer_3"/>
    <property type="match status" value="1"/>
</dbReference>
<comment type="caution">
    <text evidence="1">The sequence shown here is derived from an EMBL/GenBank/DDBJ whole genome shotgun (WGS) entry which is preliminary data.</text>
</comment>
<dbReference type="Gene3D" id="3.40.50.300">
    <property type="entry name" value="P-loop containing nucleotide triphosphate hydrolases"/>
    <property type="match status" value="1"/>
</dbReference>
<name>A0ABS1DYG0_RUBGE</name>
<dbReference type="InterPro" id="IPR027417">
    <property type="entry name" value="P-loop_NTPase"/>
</dbReference>
<dbReference type="SUPFAM" id="SSF52540">
    <property type="entry name" value="P-loop containing nucleoside triphosphate hydrolases"/>
    <property type="match status" value="1"/>
</dbReference>
<evidence type="ECO:0000313" key="1">
    <source>
        <dbReference type="EMBL" id="MBK1714508.1"/>
    </source>
</evidence>
<accession>A0ABS1DYG0</accession>
<organism evidence="1 2">
    <name type="scientific">Rubrivivax gelatinosus</name>
    <name type="common">Rhodocyclus gelatinosus</name>
    <name type="synonym">Rhodopseudomonas gelatinosa</name>
    <dbReference type="NCBI Taxonomy" id="28068"/>
    <lineage>
        <taxon>Bacteria</taxon>
        <taxon>Pseudomonadati</taxon>
        <taxon>Pseudomonadota</taxon>
        <taxon>Betaproteobacteria</taxon>
        <taxon>Burkholderiales</taxon>
        <taxon>Sphaerotilaceae</taxon>
        <taxon>Rubrivivax</taxon>
    </lineage>
</organism>